<dbReference type="RefSeq" id="WP_050574461.1">
    <property type="nucleotide sequence ID" value="NZ_CAIZVD010000002.1"/>
</dbReference>
<dbReference type="EMBL" id="ROAL01000009">
    <property type="protein sequence ID" value="MIB60980.1"/>
    <property type="molecule type" value="Genomic_DNA"/>
</dbReference>
<dbReference type="InterPro" id="IPR032581">
    <property type="entry name" value="DUF4917"/>
</dbReference>
<evidence type="ECO:0000313" key="1">
    <source>
        <dbReference type="EMBL" id="MIB60980.1"/>
    </source>
</evidence>
<protein>
    <submittedName>
        <fullName evidence="1">DUF4917 family protein</fullName>
    </submittedName>
</protein>
<comment type="caution">
    <text evidence="1">The sequence shown here is derived from an EMBL/GenBank/DDBJ whole genome shotgun (WGS) entry which is preliminary data.</text>
</comment>
<accession>A0A3L5H2C4</accession>
<sequence>MVTIKQWAEIEAAYNDTLLLGNGASIAVNSDFAYRSLCQKLTELSSDGQLTALFELFDTQDFELILHRLWIATQVNQQLGVPENATTEGYKLLRNLLIQCVSQNHPEHHEISDVLVKIRSFIGKFKTVLSLNYDLIVYWASLLEDTTTGKLKDCFINRLFNEQLDWSEFRDLHWKDREKGYKTTSLVFYPHGSLILAQDFSGQESKLHTNPRGEGNYLQQISQQWSSATVTPVFVSEGTSKQKLSAIARSRYLDTVYREVLPEKKESIVIYGWSMGENDSHILDALKKSRPSRVAVSVYGTDTSGCNAIEGKLKAVFGEALLVEFFDSESANCWCH</sequence>
<reference evidence="1 2" key="1">
    <citation type="submission" date="2018-10" db="EMBL/GenBank/DDBJ databases">
        <authorList>
            <consortium name="NARMS: The National Antimicrobial Resistance Monitoring System"/>
        </authorList>
    </citation>
    <scope>NUCLEOTIDE SEQUENCE [LARGE SCALE GENOMIC DNA]</scope>
    <source>
        <strain evidence="1 2">CVM N17EC0276</strain>
    </source>
</reference>
<evidence type="ECO:0000313" key="2">
    <source>
        <dbReference type="Proteomes" id="UP000271175"/>
    </source>
</evidence>
<organism evidence="1 2">
    <name type="scientific">Escherichia coli</name>
    <dbReference type="NCBI Taxonomy" id="562"/>
    <lineage>
        <taxon>Bacteria</taxon>
        <taxon>Pseudomonadati</taxon>
        <taxon>Pseudomonadota</taxon>
        <taxon>Gammaproteobacteria</taxon>
        <taxon>Enterobacterales</taxon>
        <taxon>Enterobacteriaceae</taxon>
        <taxon>Escherichia</taxon>
    </lineage>
</organism>
<name>A0A3L5H2C4_ECOLX</name>
<gene>
    <name evidence="1" type="ORF">D9E49_11305</name>
</gene>
<dbReference type="Pfam" id="PF16263">
    <property type="entry name" value="DUF4917"/>
    <property type="match status" value="1"/>
</dbReference>
<dbReference type="Proteomes" id="UP000271175">
    <property type="component" value="Unassembled WGS sequence"/>
</dbReference>
<dbReference type="AlphaFoldDB" id="A0A3L5H2C4"/>
<proteinExistence type="predicted"/>